<sequence length="125" mass="13754">MSNLTIALIVIAVYAVLCSVAMAVAWYGLKDEPAIYLTKEGWHRNGFKERTTFENILKVIFAVFPLTLSLISSLWQYAAMIAIVVFLLSQLTGCAVNVVVMPDATIQYGSAIDQHVDQSQVTQGQ</sequence>
<feature type="transmembrane region" description="Helical" evidence="1">
    <location>
        <begin position="81"/>
        <end position="100"/>
    </location>
</feature>
<feature type="transmembrane region" description="Helical" evidence="1">
    <location>
        <begin position="6"/>
        <end position="29"/>
    </location>
</feature>
<dbReference type="EMBL" id="KY971611">
    <property type="protein sequence ID" value="ASD52179.1"/>
    <property type="molecule type" value="Genomic_DNA"/>
</dbReference>
<reference evidence="2 3" key="1">
    <citation type="submission" date="2017-04" db="EMBL/GenBank/DDBJ databases">
        <title>Isolation of lytic bacteriophages infecting Pseudomonas strains for biocontrol of fish and shrimp spoilage during chilled storage.</title>
        <authorList>
            <person name="Yang Z."/>
            <person name="Tao X."/>
            <person name="Gao L."/>
            <person name="Rao S."/>
        </authorList>
    </citation>
    <scope>NUCLEOTIDE SEQUENCE [LARGE SCALE GENOMIC DNA]</scope>
</reference>
<evidence type="ECO:0000256" key="1">
    <source>
        <dbReference type="SAM" id="Phobius"/>
    </source>
</evidence>
<gene>
    <name evidence="2" type="ORF">PspYZU08_03</name>
</gene>
<proteinExistence type="predicted"/>
<keyword evidence="3" id="KW-1185">Reference proteome</keyword>
<protein>
    <submittedName>
        <fullName evidence="2">Uncharacterized protein</fullName>
    </submittedName>
</protein>
<keyword evidence="1" id="KW-0472">Membrane</keyword>
<dbReference type="Proteomes" id="UP000248293">
    <property type="component" value="Segment"/>
</dbReference>
<name>A0A2U7NBZ4_9CAUD</name>
<keyword evidence="1" id="KW-1133">Transmembrane helix</keyword>
<organism evidence="2 3">
    <name type="scientific">Pseudomonas phage PspYZU08</name>
    <dbReference type="NCBI Taxonomy" id="1983557"/>
    <lineage>
        <taxon>Viruses</taxon>
        <taxon>Duplodnaviria</taxon>
        <taxon>Heunggongvirae</taxon>
        <taxon>Uroviricota</taxon>
        <taxon>Caudoviricetes</taxon>
        <taxon>Autographivirales</taxon>
        <taxon>Autotranscriptaviridae</taxon>
        <taxon>Studiervirinae</taxon>
        <taxon>Pijolavirus</taxon>
        <taxon>Pijolavirus PspYZU08</taxon>
    </lineage>
</organism>
<evidence type="ECO:0000313" key="2">
    <source>
        <dbReference type="EMBL" id="ASD52179.1"/>
    </source>
</evidence>
<accession>A0A2U7NBZ4</accession>
<evidence type="ECO:0000313" key="3">
    <source>
        <dbReference type="Proteomes" id="UP000248293"/>
    </source>
</evidence>
<keyword evidence="1" id="KW-0812">Transmembrane</keyword>